<keyword evidence="4 11" id="KW-0812">Transmembrane</keyword>
<dbReference type="InterPro" id="IPR023424">
    <property type="entry name" value="OadG"/>
</dbReference>
<evidence type="ECO:0000256" key="1">
    <source>
        <dbReference type="ARBA" id="ARBA00004162"/>
    </source>
</evidence>
<name>A0A3B1E5Q3_9ZZZZ</name>
<evidence type="ECO:0000256" key="11">
    <source>
        <dbReference type="SAM" id="Phobius"/>
    </source>
</evidence>
<keyword evidence="6 11" id="KW-1133">Transmembrane helix</keyword>
<keyword evidence="9 11" id="KW-0472">Membrane</keyword>
<evidence type="ECO:0000256" key="3">
    <source>
        <dbReference type="ARBA" id="ARBA00022475"/>
    </source>
</evidence>
<dbReference type="GO" id="GO:0036376">
    <property type="term" value="P:sodium ion export across plasma membrane"/>
    <property type="evidence" value="ECO:0007669"/>
    <property type="project" value="InterPro"/>
</dbReference>
<evidence type="ECO:0000256" key="5">
    <source>
        <dbReference type="ARBA" id="ARBA00022967"/>
    </source>
</evidence>
<reference evidence="12" key="1">
    <citation type="submission" date="2018-10" db="EMBL/GenBank/DDBJ databases">
        <authorList>
            <person name="Aoki K."/>
        </authorList>
    </citation>
    <scope>NUCLEOTIDE SEQUENCE</scope>
</reference>
<dbReference type="EMBL" id="UOYO01000015">
    <property type="protein sequence ID" value="VAY86650.1"/>
    <property type="molecule type" value="Genomic_DNA"/>
</dbReference>
<keyword evidence="7" id="KW-0915">Sodium</keyword>
<protein>
    <recommendedName>
        <fullName evidence="13">Oxaloacetate decarboxylase gamma chain</fullName>
    </recommendedName>
</protein>
<accession>A0A3B1E5Q3</accession>
<keyword evidence="10" id="KW-0739">Sodium transport</keyword>
<gene>
    <name evidence="12" type="ORF">MNB_ARC-1_28</name>
</gene>
<organism evidence="12">
    <name type="scientific">hydrothermal vent metagenome</name>
    <dbReference type="NCBI Taxonomy" id="652676"/>
    <lineage>
        <taxon>unclassified sequences</taxon>
        <taxon>metagenomes</taxon>
        <taxon>ecological metagenomes</taxon>
    </lineage>
</organism>
<evidence type="ECO:0000256" key="10">
    <source>
        <dbReference type="ARBA" id="ARBA00023201"/>
    </source>
</evidence>
<keyword evidence="5" id="KW-1278">Translocase</keyword>
<evidence type="ECO:0000256" key="9">
    <source>
        <dbReference type="ARBA" id="ARBA00023136"/>
    </source>
</evidence>
<dbReference type="AlphaFoldDB" id="A0A3B1E5Q3"/>
<dbReference type="HAMAP" id="MF_00404">
    <property type="entry name" value="OadG"/>
    <property type="match status" value="1"/>
</dbReference>
<dbReference type="Pfam" id="PF04277">
    <property type="entry name" value="OAD_gamma"/>
    <property type="match status" value="1"/>
</dbReference>
<evidence type="ECO:0000256" key="7">
    <source>
        <dbReference type="ARBA" id="ARBA00023053"/>
    </source>
</evidence>
<evidence type="ECO:0000256" key="8">
    <source>
        <dbReference type="ARBA" id="ARBA00023065"/>
    </source>
</evidence>
<dbReference type="InterPro" id="IPR005899">
    <property type="entry name" value="Na_pump_deCOase"/>
</dbReference>
<evidence type="ECO:0000256" key="6">
    <source>
        <dbReference type="ARBA" id="ARBA00022989"/>
    </source>
</evidence>
<evidence type="ECO:0008006" key="13">
    <source>
        <dbReference type="Google" id="ProtNLM"/>
    </source>
</evidence>
<evidence type="ECO:0000256" key="4">
    <source>
        <dbReference type="ARBA" id="ARBA00022692"/>
    </source>
</evidence>
<dbReference type="GO" id="GO:0015081">
    <property type="term" value="F:sodium ion transmembrane transporter activity"/>
    <property type="evidence" value="ECO:0007669"/>
    <property type="project" value="InterPro"/>
</dbReference>
<keyword evidence="3" id="KW-1003">Cell membrane</keyword>
<dbReference type="GO" id="GO:0005886">
    <property type="term" value="C:plasma membrane"/>
    <property type="evidence" value="ECO:0007669"/>
    <property type="project" value="UniProtKB-SubCell"/>
</dbReference>
<evidence type="ECO:0000313" key="12">
    <source>
        <dbReference type="EMBL" id="VAY86650.1"/>
    </source>
</evidence>
<keyword evidence="2" id="KW-0813">Transport</keyword>
<keyword evidence="8" id="KW-0406">Ion transport</keyword>
<proteinExistence type="inferred from homology"/>
<comment type="subcellular location">
    <subcellularLocation>
        <location evidence="1">Cell membrane</location>
        <topology evidence="1">Single-pass membrane protein</topology>
    </subcellularLocation>
</comment>
<evidence type="ECO:0000256" key="2">
    <source>
        <dbReference type="ARBA" id="ARBA00022448"/>
    </source>
</evidence>
<dbReference type="NCBIfam" id="TIGR01195">
    <property type="entry name" value="oadG_fam"/>
    <property type="match status" value="1"/>
</dbReference>
<sequence>MEVNLVGEALKFMVLGMGIVFAFLIIMIFALKTQTVLVGKYFKEEVNDSSTSNEWHPSLEDNKDVIAAITAAIFQYNQKNKQ</sequence>
<feature type="transmembrane region" description="Helical" evidence="11">
    <location>
        <begin position="12"/>
        <end position="31"/>
    </location>
</feature>